<keyword evidence="3" id="KW-1185">Reference proteome</keyword>
<feature type="region of interest" description="Disordered" evidence="1">
    <location>
        <begin position="64"/>
        <end position="100"/>
    </location>
</feature>
<sequence>MNYRLDINEDEANKQLVYDGFKFDDGKKNMPPLMKLRIQNSNELKRRLQSTDLWESCDNAIPEHIKKGKQNQNSAGADSHNTGTECMSLGQQRAHTDQKD</sequence>
<evidence type="ECO:0000256" key="1">
    <source>
        <dbReference type="SAM" id="MobiDB-lite"/>
    </source>
</evidence>
<name>A0AAN9SHQ8_PSOTE</name>
<evidence type="ECO:0000313" key="2">
    <source>
        <dbReference type="EMBL" id="KAK7396380.1"/>
    </source>
</evidence>
<reference evidence="2 3" key="1">
    <citation type="submission" date="2024-01" db="EMBL/GenBank/DDBJ databases">
        <title>The genomes of 5 underutilized Papilionoideae crops provide insights into root nodulation and disease resistanc.</title>
        <authorList>
            <person name="Jiang F."/>
        </authorList>
    </citation>
    <scope>NUCLEOTIDE SEQUENCE [LARGE SCALE GENOMIC DNA]</scope>
    <source>
        <strain evidence="2">DUOXIRENSHENG_FW03</strain>
        <tissue evidence="2">Leaves</tissue>
    </source>
</reference>
<protein>
    <submittedName>
        <fullName evidence="2">Uncharacterized protein</fullName>
    </submittedName>
</protein>
<evidence type="ECO:0000313" key="3">
    <source>
        <dbReference type="Proteomes" id="UP001386955"/>
    </source>
</evidence>
<feature type="compositionally biased region" description="Polar residues" evidence="1">
    <location>
        <begin position="70"/>
        <end position="93"/>
    </location>
</feature>
<comment type="caution">
    <text evidence="2">The sequence shown here is derived from an EMBL/GenBank/DDBJ whole genome shotgun (WGS) entry which is preliminary data.</text>
</comment>
<dbReference type="AlphaFoldDB" id="A0AAN9SHQ8"/>
<organism evidence="2 3">
    <name type="scientific">Psophocarpus tetragonolobus</name>
    <name type="common">Winged bean</name>
    <name type="synonym">Dolichos tetragonolobus</name>
    <dbReference type="NCBI Taxonomy" id="3891"/>
    <lineage>
        <taxon>Eukaryota</taxon>
        <taxon>Viridiplantae</taxon>
        <taxon>Streptophyta</taxon>
        <taxon>Embryophyta</taxon>
        <taxon>Tracheophyta</taxon>
        <taxon>Spermatophyta</taxon>
        <taxon>Magnoliopsida</taxon>
        <taxon>eudicotyledons</taxon>
        <taxon>Gunneridae</taxon>
        <taxon>Pentapetalae</taxon>
        <taxon>rosids</taxon>
        <taxon>fabids</taxon>
        <taxon>Fabales</taxon>
        <taxon>Fabaceae</taxon>
        <taxon>Papilionoideae</taxon>
        <taxon>50 kb inversion clade</taxon>
        <taxon>NPAAA clade</taxon>
        <taxon>indigoferoid/millettioid clade</taxon>
        <taxon>Phaseoleae</taxon>
        <taxon>Psophocarpus</taxon>
    </lineage>
</organism>
<gene>
    <name evidence="2" type="ORF">VNO78_17345</name>
</gene>
<proteinExistence type="predicted"/>
<dbReference type="Proteomes" id="UP001386955">
    <property type="component" value="Unassembled WGS sequence"/>
</dbReference>
<accession>A0AAN9SHQ8</accession>
<dbReference type="EMBL" id="JAYMYS010000004">
    <property type="protein sequence ID" value="KAK7396380.1"/>
    <property type="molecule type" value="Genomic_DNA"/>
</dbReference>